<dbReference type="Gene3D" id="2.40.50.40">
    <property type="match status" value="1"/>
</dbReference>
<dbReference type="InterPro" id="IPR023780">
    <property type="entry name" value="Chromo_domain"/>
</dbReference>
<dbReference type="SMART" id="SM00298">
    <property type="entry name" value="CHROMO"/>
    <property type="match status" value="1"/>
</dbReference>
<proteinExistence type="predicted"/>
<organism evidence="4 5">
    <name type="scientific">Meloidogyne floridensis</name>
    <dbReference type="NCBI Taxonomy" id="298350"/>
    <lineage>
        <taxon>Eukaryota</taxon>
        <taxon>Metazoa</taxon>
        <taxon>Ecdysozoa</taxon>
        <taxon>Nematoda</taxon>
        <taxon>Chromadorea</taxon>
        <taxon>Rhabditida</taxon>
        <taxon>Tylenchina</taxon>
        <taxon>Tylenchomorpha</taxon>
        <taxon>Tylenchoidea</taxon>
        <taxon>Meloidogynidae</taxon>
        <taxon>Meloidogyninae</taxon>
        <taxon>Meloidogyne</taxon>
    </lineage>
</organism>
<evidence type="ECO:0000259" key="3">
    <source>
        <dbReference type="PROSITE" id="PS50013"/>
    </source>
</evidence>
<dbReference type="AlphaFoldDB" id="A0A915NFI7"/>
<dbReference type="InterPro" id="IPR016197">
    <property type="entry name" value="Chromo-like_dom_sf"/>
</dbReference>
<keyword evidence="4" id="KW-1185">Reference proteome</keyword>
<dbReference type="WBParaSite" id="scf7180000418038.g2018">
    <property type="protein sequence ID" value="scf7180000418038.g2018"/>
    <property type="gene ID" value="scf7180000418038.g2018"/>
</dbReference>
<accession>A0A915NFI7</accession>
<dbReference type="Proteomes" id="UP000887560">
    <property type="component" value="Unplaced"/>
</dbReference>
<protein>
    <submittedName>
        <fullName evidence="5">Chromo domain-containing protein</fullName>
    </submittedName>
</protein>
<dbReference type="Pfam" id="PF00385">
    <property type="entry name" value="Chromo"/>
    <property type="match status" value="1"/>
</dbReference>
<feature type="region of interest" description="Disordered" evidence="2">
    <location>
        <begin position="1"/>
        <end position="115"/>
    </location>
</feature>
<feature type="compositionally biased region" description="Basic and acidic residues" evidence="2">
    <location>
        <begin position="67"/>
        <end position="78"/>
    </location>
</feature>
<evidence type="ECO:0000313" key="4">
    <source>
        <dbReference type="Proteomes" id="UP000887560"/>
    </source>
</evidence>
<dbReference type="PROSITE" id="PS50013">
    <property type="entry name" value="CHROMO_2"/>
    <property type="match status" value="1"/>
</dbReference>
<dbReference type="InterPro" id="IPR000953">
    <property type="entry name" value="Chromo/chromo_shadow_dom"/>
</dbReference>
<evidence type="ECO:0000256" key="2">
    <source>
        <dbReference type="SAM" id="MobiDB-lite"/>
    </source>
</evidence>
<sequence>MNIGLPHGSYVQSCSTSTQPPVDQPRRRVAPPTLCSLESITKSGPLKKPLKKKVVKSGKRAVQTETDSQRDADAEGLKQSKGPSNKKTKKMGKGTMQTETDSQRDADAEGSKQSEGIEVSFNETIVILNKTVEEEEVIVNDEGVIVNEVDPEEEHSKVYNLDNVARGINEAARILPELVLPDRVDQNGRAFWIIEKILEKEFGEDGLPVRALVQWQGFSSDEAQWEPASIFADAPSVLYDEGVKDGITDAVIHLGGFARNEKVERIITNLASANPDVQIGKIFPNLAKLGNKDNMTQQQKQNLRKKLQKLQKAAEKRGLNIPVISLIIKKLKML</sequence>
<feature type="compositionally biased region" description="Polar residues" evidence="2">
    <location>
        <begin position="10"/>
        <end position="21"/>
    </location>
</feature>
<dbReference type="SUPFAM" id="SSF54160">
    <property type="entry name" value="Chromo domain-like"/>
    <property type="match status" value="1"/>
</dbReference>
<evidence type="ECO:0000256" key="1">
    <source>
        <dbReference type="SAM" id="Coils"/>
    </source>
</evidence>
<feature type="compositionally biased region" description="Basic residues" evidence="2">
    <location>
        <begin position="48"/>
        <end position="59"/>
    </location>
</feature>
<reference evidence="5" key="1">
    <citation type="submission" date="2022-11" db="UniProtKB">
        <authorList>
            <consortium name="WormBaseParasite"/>
        </authorList>
    </citation>
    <scope>IDENTIFICATION</scope>
</reference>
<feature type="coiled-coil region" evidence="1">
    <location>
        <begin position="293"/>
        <end position="320"/>
    </location>
</feature>
<name>A0A915NFI7_9BILA</name>
<evidence type="ECO:0000313" key="5">
    <source>
        <dbReference type="WBParaSite" id="scf7180000418038.g2018"/>
    </source>
</evidence>
<keyword evidence="1" id="KW-0175">Coiled coil</keyword>
<feature type="domain" description="Chromo" evidence="3">
    <location>
        <begin position="192"/>
        <end position="238"/>
    </location>
</feature>
<feature type="compositionally biased region" description="Basic and acidic residues" evidence="2">
    <location>
        <begin position="101"/>
        <end position="112"/>
    </location>
</feature>